<protein>
    <recommendedName>
        <fullName evidence="2">DUF732 domain-containing protein</fullName>
    </recommendedName>
</protein>
<evidence type="ECO:0000259" key="2">
    <source>
        <dbReference type="Pfam" id="PF05305"/>
    </source>
</evidence>
<proteinExistence type="predicted"/>
<reference evidence="3 4" key="1">
    <citation type="submission" date="2016-06" db="EMBL/GenBank/DDBJ databases">
        <authorList>
            <person name="Kjaerup R.B."/>
            <person name="Dalgaard T.S."/>
            <person name="Juul-Madsen H.R."/>
        </authorList>
    </citation>
    <scope>NUCLEOTIDE SEQUENCE [LARGE SCALE GENOMIC DNA]</scope>
    <source>
        <strain evidence="3 4">E1334</strain>
    </source>
</reference>
<dbReference type="InterPro" id="IPR007969">
    <property type="entry name" value="DUF732"/>
</dbReference>
<evidence type="ECO:0000256" key="1">
    <source>
        <dbReference type="SAM" id="SignalP"/>
    </source>
</evidence>
<accession>A0A1A2YKD7</accession>
<name>A0A1A2YKD7_9MYCO</name>
<sequence>MKKTLVAPLLVPAFFAALVLSSGPARADSDGYIAELQSDGVPILGLAGPGRYIQAGYTICMELHSGASPATAADSSGFGQIYAWKQQLVTAAQHNLCPDTLR</sequence>
<dbReference type="EMBL" id="LZKI01000145">
    <property type="protein sequence ID" value="OBI37717.1"/>
    <property type="molecule type" value="Genomic_DNA"/>
</dbReference>
<feature type="signal peptide" evidence="1">
    <location>
        <begin position="1"/>
        <end position="27"/>
    </location>
</feature>
<evidence type="ECO:0000313" key="3">
    <source>
        <dbReference type="EMBL" id="OBI37717.1"/>
    </source>
</evidence>
<evidence type="ECO:0000313" key="4">
    <source>
        <dbReference type="Proteomes" id="UP000091846"/>
    </source>
</evidence>
<keyword evidence="1" id="KW-0732">Signal</keyword>
<gene>
    <name evidence="3" type="ORF">A5708_06045</name>
</gene>
<organism evidence="3 4">
    <name type="scientific">Mycobacterium colombiense</name>
    <dbReference type="NCBI Taxonomy" id="339268"/>
    <lineage>
        <taxon>Bacteria</taxon>
        <taxon>Bacillati</taxon>
        <taxon>Actinomycetota</taxon>
        <taxon>Actinomycetes</taxon>
        <taxon>Mycobacteriales</taxon>
        <taxon>Mycobacteriaceae</taxon>
        <taxon>Mycobacterium</taxon>
        <taxon>Mycobacterium avium complex (MAC)</taxon>
    </lineage>
</organism>
<feature type="chain" id="PRO_5008318279" description="DUF732 domain-containing protein" evidence="1">
    <location>
        <begin position="28"/>
        <end position="102"/>
    </location>
</feature>
<dbReference type="OrthoDB" id="4749236at2"/>
<dbReference type="Pfam" id="PF05305">
    <property type="entry name" value="DUF732"/>
    <property type="match status" value="1"/>
</dbReference>
<dbReference type="RefSeq" id="WP_065030275.1">
    <property type="nucleotide sequence ID" value="NZ_LZKI01000145.1"/>
</dbReference>
<dbReference type="Proteomes" id="UP000091846">
    <property type="component" value="Unassembled WGS sequence"/>
</dbReference>
<dbReference type="AlphaFoldDB" id="A0A1A2YKD7"/>
<comment type="caution">
    <text evidence="3">The sequence shown here is derived from an EMBL/GenBank/DDBJ whole genome shotgun (WGS) entry which is preliminary data.</text>
</comment>
<feature type="domain" description="DUF732" evidence="2">
    <location>
        <begin position="29"/>
        <end position="99"/>
    </location>
</feature>